<reference evidence="12 13" key="1">
    <citation type="submission" date="2020-02" db="EMBL/GenBank/DDBJ databases">
        <authorList>
            <person name="Ferguson B K."/>
        </authorList>
    </citation>
    <scope>NUCLEOTIDE SEQUENCE [LARGE SCALE GENOMIC DNA]</scope>
</reference>
<dbReference type="Pfam" id="PF20981">
    <property type="entry name" value="AAR2_1st"/>
    <property type="match status" value="1"/>
</dbReference>
<evidence type="ECO:0000259" key="11">
    <source>
        <dbReference type="Pfam" id="PF20981"/>
    </source>
</evidence>
<evidence type="ECO:0000256" key="8">
    <source>
        <dbReference type="ARBA" id="ARBA00047009"/>
    </source>
</evidence>
<dbReference type="Pfam" id="PF05282">
    <property type="entry name" value="AAR2"/>
    <property type="match status" value="1"/>
</dbReference>
<evidence type="ECO:0000256" key="3">
    <source>
        <dbReference type="ARBA" id="ARBA00016372"/>
    </source>
</evidence>
<dbReference type="FunFam" id="2.60.34.20:FF:000001">
    <property type="entry name" value="protein AAR2 homolog"/>
    <property type="match status" value="1"/>
</dbReference>
<dbReference type="Proteomes" id="UP000479190">
    <property type="component" value="Unassembled WGS sequence"/>
</dbReference>
<evidence type="ECO:0000256" key="2">
    <source>
        <dbReference type="ARBA" id="ARBA00006281"/>
    </source>
</evidence>
<feature type="region of interest" description="Disordered" evidence="9">
    <location>
        <begin position="159"/>
        <end position="178"/>
    </location>
</feature>
<name>A0A6H5I5T2_9HYME</name>
<dbReference type="EMBL" id="CADCXV010000706">
    <property type="protein sequence ID" value="CAB0033298.1"/>
    <property type="molecule type" value="Genomic_DNA"/>
</dbReference>
<keyword evidence="13" id="KW-1185">Reference proteome</keyword>
<feature type="domain" description="AAR2 N-terminal" evidence="11">
    <location>
        <begin position="13"/>
        <end position="143"/>
    </location>
</feature>
<evidence type="ECO:0000256" key="1">
    <source>
        <dbReference type="ARBA" id="ARBA00003708"/>
    </source>
</evidence>
<dbReference type="PANTHER" id="PTHR12689">
    <property type="entry name" value="A1 CISTRON SPLICING FACTOR AAR2-RELATED"/>
    <property type="match status" value="1"/>
</dbReference>
<evidence type="ECO:0000256" key="7">
    <source>
        <dbReference type="ARBA" id="ARBA00030625"/>
    </source>
</evidence>
<feature type="domain" description="AAR2 C-terminal" evidence="10">
    <location>
        <begin position="202"/>
        <end position="356"/>
    </location>
</feature>
<dbReference type="GO" id="GO:0000244">
    <property type="term" value="P:spliceosomal tri-snRNP complex assembly"/>
    <property type="evidence" value="ECO:0007669"/>
    <property type="project" value="TreeGrafter"/>
</dbReference>
<dbReference type="InterPro" id="IPR033647">
    <property type="entry name" value="Aar2_N"/>
</dbReference>
<evidence type="ECO:0000256" key="6">
    <source>
        <dbReference type="ARBA" id="ARBA00023187"/>
    </source>
</evidence>
<evidence type="ECO:0000313" key="13">
    <source>
        <dbReference type="Proteomes" id="UP000479190"/>
    </source>
</evidence>
<dbReference type="InterPro" id="IPR038514">
    <property type="entry name" value="AAR2_C_sf"/>
</dbReference>
<dbReference type="InterPro" id="IPR038516">
    <property type="entry name" value="AAR2_N_sf"/>
</dbReference>
<comment type="similarity">
    <text evidence="2">Belongs to the AAR2 family.</text>
</comment>
<comment type="subunit">
    <text evidence="8">Interacts with PRPF8 (via RNase H homology domain). Component of a U5 snRNP complex that contains PRPF8.</text>
</comment>
<protein>
    <recommendedName>
        <fullName evidence="3">Protein AAR2 homolog</fullName>
    </recommendedName>
    <alternativeName>
        <fullName evidence="7">AAR2 splicing factor homolog</fullName>
    </alternativeName>
</protein>
<dbReference type="Gene3D" id="2.60.34.20">
    <property type="match status" value="1"/>
</dbReference>
<keyword evidence="6" id="KW-0508">mRNA splicing</keyword>
<dbReference type="Gene3D" id="1.25.40.550">
    <property type="entry name" value="Aar2, C-terminal domain-like"/>
    <property type="match status" value="1"/>
</dbReference>
<keyword evidence="5" id="KW-0747">Spliceosome</keyword>
<dbReference type="FunFam" id="1.25.40.550:FF:000001">
    <property type="entry name" value="AAR2 splicing factor homolog"/>
    <property type="match status" value="1"/>
</dbReference>
<evidence type="ECO:0000259" key="10">
    <source>
        <dbReference type="Pfam" id="PF05282"/>
    </source>
</evidence>
<evidence type="ECO:0000256" key="4">
    <source>
        <dbReference type="ARBA" id="ARBA00022664"/>
    </source>
</evidence>
<organism evidence="12 13">
    <name type="scientific">Trichogramma brassicae</name>
    <dbReference type="NCBI Taxonomy" id="86971"/>
    <lineage>
        <taxon>Eukaryota</taxon>
        <taxon>Metazoa</taxon>
        <taxon>Ecdysozoa</taxon>
        <taxon>Arthropoda</taxon>
        <taxon>Hexapoda</taxon>
        <taxon>Insecta</taxon>
        <taxon>Pterygota</taxon>
        <taxon>Neoptera</taxon>
        <taxon>Endopterygota</taxon>
        <taxon>Hymenoptera</taxon>
        <taxon>Apocrita</taxon>
        <taxon>Proctotrupomorpha</taxon>
        <taxon>Chalcidoidea</taxon>
        <taxon>Trichogrammatidae</taxon>
        <taxon>Trichogramma</taxon>
    </lineage>
</organism>
<dbReference type="AlphaFoldDB" id="A0A6H5I5T2"/>
<dbReference type="OrthoDB" id="201752at2759"/>
<dbReference type="CDD" id="cd13778">
    <property type="entry name" value="Aar2_C"/>
    <property type="match status" value="1"/>
</dbReference>
<dbReference type="PANTHER" id="PTHR12689:SF4">
    <property type="entry name" value="PROTEIN AAR2 HOMOLOG"/>
    <property type="match status" value="1"/>
</dbReference>
<sequence>MDPELAKRLLIEGGTFVIFNVPDETDFGIDLKSWSTGVNFKGIKMIPKGLHFIHYSATDKYGGIAPKVGFFYIFKQSEFLVKRWDKKEERVDSDVASAESINRLKENIKELDRYLGVYPYDLWKPWCDLTDKINERIIERCQPECGFVCSALELVNTSDASRPKGTDPSDKTRKSIGATLEDKEKNLLPDLKPKPGTELRLTEIPEKLYPADATPSEITKHSLDTSYAFNTILNKLEDPMDIIGELQLAFVSFLVGQSLEAFEHWKKLVSIICAVDTLIPNKRAVYVEFLKNIENQLNYVPEEVLCDIVANNNFIYHNLRKLFTSIESNEEIDDRLKSMAERMKERLTDKFLWDFENLCEDEDAPVIVDLN</sequence>
<evidence type="ECO:0000313" key="12">
    <source>
        <dbReference type="EMBL" id="CAB0033298.1"/>
    </source>
</evidence>
<evidence type="ECO:0000256" key="9">
    <source>
        <dbReference type="SAM" id="MobiDB-lite"/>
    </source>
</evidence>
<keyword evidence="4" id="KW-0507">mRNA processing</keyword>
<dbReference type="InterPro" id="IPR007946">
    <property type="entry name" value="AAR2"/>
</dbReference>
<dbReference type="CDD" id="cd13777">
    <property type="entry name" value="Aar2_N"/>
    <property type="match status" value="1"/>
</dbReference>
<proteinExistence type="inferred from homology"/>
<feature type="compositionally biased region" description="Basic and acidic residues" evidence="9">
    <location>
        <begin position="161"/>
        <end position="173"/>
    </location>
</feature>
<gene>
    <name evidence="12" type="ORF">TBRA_LOCUS5215</name>
</gene>
<dbReference type="GO" id="GO:0005681">
    <property type="term" value="C:spliceosomal complex"/>
    <property type="evidence" value="ECO:0007669"/>
    <property type="project" value="UniProtKB-KW"/>
</dbReference>
<accession>A0A6H5I5T2</accession>
<dbReference type="InterPro" id="IPR033648">
    <property type="entry name" value="AAR2_C"/>
</dbReference>
<comment type="function">
    <text evidence="1">Component of the U5 snRNP complex that is required for spliceosome assembly and for pre-mRNA splicing.</text>
</comment>
<evidence type="ECO:0000256" key="5">
    <source>
        <dbReference type="ARBA" id="ARBA00022728"/>
    </source>
</evidence>